<dbReference type="InterPro" id="IPR016117">
    <property type="entry name" value="ArgJ-like_dom_sf"/>
</dbReference>
<protein>
    <recommendedName>
        <fullName evidence="9">Arginine biosynthesis bifunctional protein ArgJ</fullName>
    </recommendedName>
    <domain>
        <recommendedName>
            <fullName evidence="9">Glutamate N-acetyltransferase</fullName>
            <ecNumber evidence="9">2.3.1.35</ecNumber>
        </recommendedName>
        <alternativeName>
            <fullName evidence="9">Ornithine acetyltransferase</fullName>
            <shortName evidence="9">OATase</shortName>
        </alternativeName>
        <alternativeName>
            <fullName evidence="9">Ornithine transacetylase</fullName>
        </alternativeName>
    </domain>
    <domain>
        <recommendedName>
            <fullName evidence="9">Amino-acid acetyltransferase</fullName>
            <ecNumber evidence="9">2.3.1.1</ecNumber>
        </recommendedName>
        <alternativeName>
            <fullName evidence="9">N-acetylglutamate synthase</fullName>
            <shortName evidence="9">AGSase</shortName>
        </alternativeName>
    </domain>
    <component>
        <recommendedName>
            <fullName evidence="9">Arginine biosynthesis bifunctional protein ArgJ alpha chain</fullName>
        </recommendedName>
    </component>
    <component>
        <recommendedName>
            <fullName evidence="9">Arginine biosynthesis bifunctional protein ArgJ beta chain</fullName>
        </recommendedName>
    </component>
</protein>
<comment type="catalytic activity">
    <reaction evidence="9">
        <text>L-glutamate + acetyl-CoA = N-acetyl-L-glutamate + CoA + H(+)</text>
        <dbReference type="Rhea" id="RHEA:24292"/>
        <dbReference type="ChEBI" id="CHEBI:15378"/>
        <dbReference type="ChEBI" id="CHEBI:29985"/>
        <dbReference type="ChEBI" id="CHEBI:44337"/>
        <dbReference type="ChEBI" id="CHEBI:57287"/>
        <dbReference type="ChEBI" id="CHEBI:57288"/>
        <dbReference type="EC" id="2.3.1.1"/>
    </reaction>
</comment>
<comment type="pathway">
    <text evidence="9">Amino-acid biosynthesis; L-arginine biosynthesis; L-ornithine and N-acetyl-L-glutamate from L-glutamate and N(2)-acetyl-L-ornithine (cyclic): step 1/1.</text>
</comment>
<evidence type="ECO:0000256" key="5">
    <source>
        <dbReference type="ARBA" id="ARBA00022679"/>
    </source>
</evidence>
<evidence type="ECO:0000256" key="9">
    <source>
        <dbReference type="HAMAP-Rule" id="MF_01106"/>
    </source>
</evidence>
<comment type="caution">
    <text evidence="9">Lacks conserved residue(s) required for the propagation of feature annotation.</text>
</comment>
<dbReference type="PANTHER" id="PTHR23100:SF0">
    <property type="entry name" value="ARGININE BIOSYNTHESIS BIFUNCTIONAL PROTEIN ARGJ, MITOCHONDRIAL"/>
    <property type="match status" value="1"/>
</dbReference>
<dbReference type="EC" id="2.3.1.35" evidence="9"/>
<feature type="site" description="Cleavage; by autolysis" evidence="9">
    <location>
        <begin position="181"/>
        <end position="182"/>
    </location>
</feature>
<dbReference type="GO" id="GO:0005737">
    <property type="term" value="C:cytoplasm"/>
    <property type="evidence" value="ECO:0007669"/>
    <property type="project" value="UniProtKB-SubCell"/>
</dbReference>
<evidence type="ECO:0000256" key="4">
    <source>
        <dbReference type="ARBA" id="ARBA00022605"/>
    </source>
</evidence>
<feature type="binding site" evidence="9">
    <location>
        <position position="271"/>
    </location>
    <ligand>
        <name>substrate</name>
    </ligand>
</feature>
<keyword evidence="3 9" id="KW-0055">Arginine biosynthesis</keyword>
<dbReference type="FunFam" id="3.60.70.12:FF:000001">
    <property type="entry name" value="Arginine biosynthesis bifunctional protein ArgJ, chloroplastic"/>
    <property type="match status" value="1"/>
</dbReference>
<dbReference type="InterPro" id="IPR042195">
    <property type="entry name" value="ArgJ_beta_C"/>
</dbReference>
<dbReference type="Proteomes" id="UP000064514">
    <property type="component" value="Unassembled WGS sequence"/>
</dbReference>
<keyword evidence="6 9" id="KW-0068">Autocatalytic cleavage</keyword>
<accession>A0A3F3H029</accession>
<dbReference type="UniPathway" id="UPA00068">
    <property type="reaction ID" value="UER00106"/>
</dbReference>
<organism evidence="10">
    <name type="scientific">Fructobacillus tropaeoli</name>
    <dbReference type="NCBI Taxonomy" id="709323"/>
    <lineage>
        <taxon>Bacteria</taxon>
        <taxon>Bacillati</taxon>
        <taxon>Bacillota</taxon>
        <taxon>Bacilli</taxon>
        <taxon>Lactobacillales</taxon>
        <taxon>Lactobacillaceae</taxon>
        <taxon>Fructobacillus</taxon>
    </lineage>
</organism>
<dbReference type="EC" id="2.3.1.1" evidence="9"/>
<comment type="pathway">
    <text evidence="9">Amino-acid biosynthesis; L-arginine biosynthesis; N(2)-acetyl-L-ornithine from L-glutamate: step 1/4.</text>
</comment>
<dbReference type="NCBIfam" id="NF003802">
    <property type="entry name" value="PRK05388.1"/>
    <property type="match status" value="1"/>
</dbReference>
<proteinExistence type="inferred from homology"/>
<reference evidence="10" key="1">
    <citation type="journal article" date="2015" name="BMC Genomics">
        <title>Comparative genomics of Fructobacillus spp. and Leuconostoc spp. reveals niche-specific evolution of Fructobacillus spp.</title>
        <authorList>
            <person name="Endo A."/>
            <person name="Tanizawa Y."/>
            <person name="Tanaka N."/>
            <person name="Maeno S."/>
            <person name="Kumar H."/>
            <person name="Shiwa Y."/>
            <person name="Okada S."/>
            <person name="Yoshikawa H."/>
            <person name="Dicks L."/>
            <person name="Nakagawa J."/>
            <person name="Arita M."/>
        </authorList>
    </citation>
    <scope>NUCLEOTIDE SEQUENCE [LARGE SCALE GENOMIC DNA]</scope>
    <source>
        <strain evidence="10">F214-1</strain>
    </source>
</reference>
<dbReference type="GO" id="GO:0006526">
    <property type="term" value="P:L-arginine biosynthetic process"/>
    <property type="evidence" value="ECO:0007669"/>
    <property type="project" value="UniProtKB-UniRule"/>
</dbReference>
<dbReference type="NCBIfam" id="TIGR00120">
    <property type="entry name" value="ArgJ"/>
    <property type="match status" value="1"/>
</dbReference>
<comment type="catalytic activity">
    <reaction evidence="9">
        <text>N(2)-acetyl-L-ornithine + L-glutamate = N-acetyl-L-glutamate + L-ornithine</text>
        <dbReference type="Rhea" id="RHEA:15349"/>
        <dbReference type="ChEBI" id="CHEBI:29985"/>
        <dbReference type="ChEBI" id="CHEBI:44337"/>
        <dbReference type="ChEBI" id="CHEBI:46911"/>
        <dbReference type="ChEBI" id="CHEBI:57805"/>
        <dbReference type="EC" id="2.3.1.35"/>
    </reaction>
</comment>
<dbReference type="EMBL" id="DF968082">
    <property type="protein sequence ID" value="GAP04475.1"/>
    <property type="molecule type" value="Genomic_DNA"/>
</dbReference>
<dbReference type="Pfam" id="PF01960">
    <property type="entry name" value="ArgJ"/>
    <property type="match status" value="1"/>
</dbReference>
<feature type="site" description="Involved in the stabilization of negative charge on the oxyanion by the formation of the oxyanion hole" evidence="9">
    <location>
        <position position="112"/>
    </location>
</feature>
<keyword evidence="5 9" id="KW-0808">Transferase</keyword>
<gene>
    <name evidence="9 10" type="primary">argJ</name>
    <name evidence="10" type="ORF">FTRO_0050280</name>
</gene>
<comment type="similarity">
    <text evidence="1 9">Belongs to the ArgJ family.</text>
</comment>
<feature type="active site" description="Nucleophile" evidence="9">
    <location>
        <position position="182"/>
    </location>
</feature>
<comment type="function">
    <text evidence="9">Catalyzes two activities which are involved in the cyclic version of arginine biosynthesis: the synthesis of N-acetylglutamate from glutamate and acetyl-CoA as the acetyl donor, and of ornithine by transacetylation between N(2)-acetylornithine and glutamate.</text>
</comment>
<comment type="subcellular location">
    <subcellularLocation>
        <location evidence="9">Cytoplasm</location>
    </subcellularLocation>
</comment>
<feature type="binding site" evidence="9">
    <location>
        <position position="171"/>
    </location>
    <ligand>
        <name>substrate</name>
    </ligand>
</feature>
<evidence type="ECO:0000256" key="6">
    <source>
        <dbReference type="ARBA" id="ARBA00022813"/>
    </source>
</evidence>
<feature type="binding site" evidence="9">
    <location>
        <position position="393"/>
    </location>
    <ligand>
        <name>substrate</name>
    </ligand>
</feature>
<name>A0A3F3H029_9LACO</name>
<dbReference type="GO" id="GO:0004042">
    <property type="term" value="F:L-glutamate N-acetyltransferase activity"/>
    <property type="evidence" value="ECO:0007669"/>
    <property type="project" value="UniProtKB-UniRule"/>
</dbReference>
<dbReference type="Gene3D" id="3.10.20.340">
    <property type="entry name" value="ArgJ beta chain, C-terminal domain"/>
    <property type="match status" value="1"/>
</dbReference>
<keyword evidence="4 9" id="KW-0028">Amino-acid biosynthesis</keyword>
<dbReference type="STRING" id="709323.GCA_001047135_01027"/>
<keyword evidence="9" id="KW-0963">Cytoplasm</keyword>
<dbReference type="PANTHER" id="PTHR23100">
    <property type="entry name" value="ARGININE BIOSYNTHESIS BIFUNCTIONAL PROTEIN ARGJ"/>
    <property type="match status" value="1"/>
</dbReference>
<feature type="chain" id="PRO_5023554089" description="Arginine biosynthesis bifunctional protein ArgJ beta chain" evidence="9">
    <location>
        <begin position="182"/>
        <end position="398"/>
    </location>
</feature>
<dbReference type="CDD" id="cd02152">
    <property type="entry name" value="OAT"/>
    <property type="match status" value="1"/>
</dbReference>
<dbReference type="SUPFAM" id="SSF56266">
    <property type="entry name" value="DmpA/ArgJ-like"/>
    <property type="match status" value="1"/>
</dbReference>
<feature type="binding site" evidence="9">
    <location>
        <position position="145"/>
    </location>
    <ligand>
        <name>substrate</name>
    </ligand>
</feature>
<dbReference type="AlphaFoldDB" id="A0A3F3H029"/>
<dbReference type="GO" id="GO:0004358">
    <property type="term" value="F:L-glutamate N-acetyltransferase activity, acting on acetyl-L-ornithine as donor"/>
    <property type="evidence" value="ECO:0007669"/>
    <property type="project" value="UniProtKB-UniRule"/>
</dbReference>
<evidence type="ECO:0000256" key="7">
    <source>
        <dbReference type="ARBA" id="ARBA00023268"/>
    </source>
</evidence>
<evidence type="ECO:0000313" key="10">
    <source>
        <dbReference type="EMBL" id="GAP04475.1"/>
    </source>
</evidence>
<feature type="chain" id="PRO_5023554088" description="Arginine biosynthesis bifunctional protein ArgJ alpha chain" evidence="9">
    <location>
        <begin position="1"/>
        <end position="181"/>
    </location>
</feature>
<feature type="binding site" evidence="9">
    <location>
        <position position="182"/>
    </location>
    <ligand>
        <name>substrate</name>
    </ligand>
</feature>
<evidence type="ECO:0000256" key="1">
    <source>
        <dbReference type="ARBA" id="ARBA00006774"/>
    </source>
</evidence>
<sequence length="398" mass="42287">MQEIDFTWPKGFQTGTAHAGFKEDQQLDMAWIVSDVPAVAAGVYTKNQFQAAPVQFTKNLINQNHELQAIVINSDNANSFTGQEGLDHANETHQLAANKLAIDPNLVAVASTGVIGKQLEMDKIENGLDQLGLAPESDIAHAILTTDSCEKKTTVSVMIAGQPVTITGIAKGSGMIHPNMGTTLGFITTDANITGEVLQGLLSDLIQSSFNQITVDGCMSTNDMVLVLANGQAENALLDQSTTQANDLADFKAGLKAVLVALAKMVAQDGEGSNKFVQATVVNAASVVEANQVARAIVGSNLIKAMLFGEENNWGRIVQAIGQTQAQISPNHLDIFLADVPLVKDSQKVLADQDQVATILAQDKIDLTIDLHVGEATGQAWGCDLTYKYVEINAAYEG</sequence>
<keyword evidence="8 9" id="KW-0012">Acyltransferase</keyword>
<evidence type="ECO:0000256" key="8">
    <source>
        <dbReference type="ARBA" id="ARBA00023315"/>
    </source>
</evidence>
<evidence type="ECO:0000256" key="3">
    <source>
        <dbReference type="ARBA" id="ARBA00022571"/>
    </source>
</evidence>
<dbReference type="GO" id="GO:0006592">
    <property type="term" value="P:ornithine biosynthetic process"/>
    <property type="evidence" value="ECO:0007669"/>
    <property type="project" value="TreeGrafter"/>
</dbReference>
<dbReference type="RefSeq" id="WP_059393889.1">
    <property type="nucleotide sequence ID" value="NZ_DF968082.1"/>
</dbReference>
<keyword evidence="7 9" id="KW-0511">Multifunctional enzyme</keyword>
<comment type="subunit">
    <text evidence="2 9">Heterotetramer of two alpha and two beta chains.</text>
</comment>
<evidence type="ECO:0000256" key="2">
    <source>
        <dbReference type="ARBA" id="ARBA00011475"/>
    </source>
</evidence>
<feature type="site" description="Involved in the stabilization of negative charge on the oxyanion by the formation of the oxyanion hole" evidence="9">
    <location>
        <position position="113"/>
    </location>
</feature>
<dbReference type="Gene3D" id="3.60.70.12">
    <property type="entry name" value="L-amino peptidase D-ALA esterase/amidase"/>
    <property type="match status" value="1"/>
</dbReference>
<dbReference type="InterPro" id="IPR002813">
    <property type="entry name" value="Arg_biosynth_ArgJ"/>
</dbReference>
<dbReference type="HAMAP" id="MF_01106">
    <property type="entry name" value="ArgJ"/>
    <property type="match status" value="1"/>
</dbReference>